<dbReference type="CDD" id="cd06225">
    <property type="entry name" value="HAMP"/>
    <property type="match status" value="1"/>
</dbReference>
<dbReference type="PROSITE" id="PS50192">
    <property type="entry name" value="T_SNARE"/>
    <property type="match status" value="1"/>
</dbReference>
<organism evidence="10 11">
    <name type="scientific">Desulfosarcina ovata subsp. sediminis</name>
    <dbReference type="NCBI Taxonomy" id="885957"/>
    <lineage>
        <taxon>Bacteria</taxon>
        <taxon>Pseudomonadati</taxon>
        <taxon>Thermodesulfobacteriota</taxon>
        <taxon>Desulfobacteria</taxon>
        <taxon>Desulfobacterales</taxon>
        <taxon>Desulfosarcinaceae</taxon>
        <taxon>Desulfosarcina</taxon>
    </lineage>
</organism>
<dbReference type="GO" id="GO:0007165">
    <property type="term" value="P:signal transduction"/>
    <property type="evidence" value="ECO:0007669"/>
    <property type="project" value="UniProtKB-KW"/>
</dbReference>
<evidence type="ECO:0000259" key="9">
    <source>
        <dbReference type="PROSITE" id="PS50885"/>
    </source>
</evidence>
<keyword evidence="2" id="KW-1003">Cell membrane</keyword>
<dbReference type="EMBL" id="AP021876">
    <property type="protein sequence ID" value="BBO79474.1"/>
    <property type="molecule type" value="Genomic_DNA"/>
</dbReference>
<feature type="transmembrane region" description="Helical" evidence="6">
    <location>
        <begin position="12"/>
        <end position="33"/>
    </location>
</feature>
<dbReference type="Pfam" id="PF00672">
    <property type="entry name" value="HAMP"/>
    <property type="match status" value="1"/>
</dbReference>
<evidence type="ECO:0000259" key="8">
    <source>
        <dbReference type="PROSITE" id="PS50192"/>
    </source>
</evidence>
<dbReference type="PANTHER" id="PTHR32089:SF112">
    <property type="entry name" value="LYSOZYME-LIKE PROTEIN-RELATED"/>
    <property type="match status" value="1"/>
</dbReference>
<keyword evidence="6" id="KW-0812">Transmembrane</keyword>
<name>A0A5K7ZE00_9BACT</name>
<dbReference type="InterPro" id="IPR004089">
    <property type="entry name" value="MCPsignal_dom"/>
</dbReference>
<keyword evidence="3 5" id="KW-0807">Transducer</keyword>
<comment type="subcellular location">
    <subcellularLocation>
        <location evidence="1">Cell inner membrane</location>
        <topology evidence="1">Multi-pass membrane protein</topology>
    </subcellularLocation>
</comment>
<evidence type="ECO:0000256" key="5">
    <source>
        <dbReference type="PROSITE-ProRule" id="PRU00284"/>
    </source>
</evidence>
<dbReference type="Gene3D" id="1.10.287.950">
    <property type="entry name" value="Methyl-accepting chemotaxis protein"/>
    <property type="match status" value="1"/>
</dbReference>
<evidence type="ECO:0000313" key="11">
    <source>
        <dbReference type="Proteomes" id="UP000425960"/>
    </source>
</evidence>
<evidence type="ECO:0000256" key="4">
    <source>
        <dbReference type="ARBA" id="ARBA00029447"/>
    </source>
</evidence>
<dbReference type="AlphaFoldDB" id="A0A5K7ZE00"/>
<dbReference type="Gene3D" id="6.10.340.10">
    <property type="match status" value="1"/>
</dbReference>
<feature type="domain" description="HAMP" evidence="9">
    <location>
        <begin position="211"/>
        <end position="263"/>
    </location>
</feature>
<protein>
    <recommendedName>
        <fullName evidence="12">Methyl-accepting chemotaxis protein</fullName>
    </recommendedName>
</protein>
<sequence>MSINMKDTKIKTKFAIFGGMVFFMFFVSLIGMMEIAKTTYFQRLERNHAEGVVYFEWKSFEFFRKLKDDSSMLDADMTKWVTKEAGTHKEMGLIQLVNELKDQPTHAFEAINPIEKMLFRLLGLGEIINLCNDDITSCNHILDALNQYKDAKMSETQLMKVLKAETDLIKDYGANFSILVNKSASIIKNLMIFIVVVSFVSTLIFLILFAKMVIRPIIKITDISLEIAKGDLRKRINLRTKDELGNLSESFDTMVEKTREIIDIVLSKSEMLNDSAESLAVLSGKMLENSKNSSSMAGTIALAAEEMSANMNSVSTTTEHASNNVGMIAAAMEEMSTTIEDIAQNTEKARSITSKAVEQAKNASDKVDELGNAANEISKVTETITEISEQTNLLALNATIEAARAGESGKGFAVVANEIKDLAKQTADATQKIKMQIEGIQSKTDDTVNEIGQISKVISEINQIVVTITTAIEEQSIAGKDIAENVAQASIEIQEITKNVVQSSTVSNKITGDISKVNQMADEISGSNSRLNTKARELTSIAGELKEKVRIFIV</sequence>
<dbReference type="GO" id="GO:0005886">
    <property type="term" value="C:plasma membrane"/>
    <property type="evidence" value="ECO:0007669"/>
    <property type="project" value="UniProtKB-SubCell"/>
</dbReference>
<evidence type="ECO:0008006" key="12">
    <source>
        <dbReference type="Google" id="ProtNLM"/>
    </source>
</evidence>
<feature type="transmembrane region" description="Helical" evidence="6">
    <location>
        <begin position="190"/>
        <end position="210"/>
    </location>
</feature>
<keyword evidence="6" id="KW-1133">Transmembrane helix</keyword>
<keyword evidence="2" id="KW-0997">Cell inner membrane</keyword>
<dbReference type="SMART" id="SM00304">
    <property type="entry name" value="HAMP"/>
    <property type="match status" value="1"/>
</dbReference>
<dbReference type="Proteomes" id="UP000425960">
    <property type="component" value="Chromosome"/>
</dbReference>
<accession>A0A5K7ZE00</accession>
<dbReference type="RefSeq" id="WP_155320653.1">
    <property type="nucleotide sequence ID" value="NZ_AP021876.1"/>
</dbReference>
<dbReference type="PROSITE" id="PS50111">
    <property type="entry name" value="CHEMOTAXIS_TRANSDUC_2"/>
    <property type="match status" value="1"/>
</dbReference>
<dbReference type="Pfam" id="PF00015">
    <property type="entry name" value="MCPsignal"/>
    <property type="match status" value="1"/>
</dbReference>
<dbReference type="KEGG" id="dov:DSCO28_00400"/>
<dbReference type="InterPro" id="IPR003660">
    <property type="entry name" value="HAMP_dom"/>
</dbReference>
<dbReference type="InterPro" id="IPR000727">
    <property type="entry name" value="T_SNARE_dom"/>
</dbReference>
<proteinExistence type="inferred from homology"/>
<evidence type="ECO:0000256" key="2">
    <source>
        <dbReference type="ARBA" id="ARBA00022519"/>
    </source>
</evidence>
<dbReference type="PROSITE" id="PS50885">
    <property type="entry name" value="HAMP"/>
    <property type="match status" value="1"/>
</dbReference>
<evidence type="ECO:0000259" key="7">
    <source>
        <dbReference type="PROSITE" id="PS50111"/>
    </source>
</evidence>
<evidence type="ECO:0000313" key="10">
    <source>
        <dbReference type="EMBL" id="BBO79474.1"/>
    </source>
</evidence>
<keyword evidence="6" id="KW-0472">Membrane</keyword>
<evidence type="ECO:0000256" key="1">
    <source>
        <dbReference type="ARBA" id="ARBA00004429"/>
    </source>
</evidence>
<evidence type="ECO:0000256" key="3">
    <source>
        <dbReference type="ARBA" id="ARBA00023224"/>
    </source>
</evidence>
<evidence type="ECO:0000256" key="6">
    <source>
        <dbReference type="SAM" id="Phobius"/>
    </source>
</evidence>
<reference evidence="10 11" key="1">
    <citation type="submission" date="2019-11" db="EMBL/GenBank/DDBJ databases">
        <title>Comparative genomics of hydrocarbon-degrading Desulfosarcina strains.</title>
        <authorList>
            <person name="Watanabe M."/>
            <person name="Kojima H."/>
            <person name="Fukui M."/>
        </authorList>
    </citation>
    <scope>NUCLEOTIDE SEQUENCE [LARGE SCALE GENOMIC DNA]</scope>
    <source>
        <strain evidence="10 11">28bB2T</strain>
    </source>
</reference>
<feature type="domain" description="T-SNARE coiled-coil homology" evidence="8">
    <location>
        <begin position="441"/>
        <end position="503"/>
    </location>
</feature>
<comment type="similarity">
    <text evidence="4">Belongs to the methyl-accepting chemotaxis (MCP) protein family.</text>
</comment>
<dbReference type="SMART" id="SM00283">
    <property type="entry name" value="MA"/>
    <property type="match status" value="1"/>
</dbReference>
<feature type="domain" description="Methyl-accepting transducer" evidence="7">
    <location>
        <begin position="296"/>
        <end position="518"/>
    </location>
</feature>
<gene>
    <name evidence="10" type="ORF">DSCO28_00400</name>
</gene>
<dbReference type="SUPFAM" id="SSF58104">
    <property type="entry name" value="Methyl-accepting chemotaxis protein (MCP) signaling domain"/>
    <property type="match status" value="1"/>
</dbReference>
<dbReference type="PANTHER" id="PTHR32089">
    <property type="entry name" value="METHYL-ACCEPTING CHEMOTAXIS PROTEIN MCPB"/>
    <property type="match status" value="1"/>
</dbReference>